<dbReference type="InterPro" id="IPR045692">
    <property type="entry name" value="DUF6057"/>
</dbReference>
<keyword evidence="1" id="KW-1133">Transmembrane helix</keyword>
<keyword evidence="1" id="KW-0472">Membrane</keyword>
<gene>
    <name evidence="2" type="ORF">MUN53_15000</name>
</gene>
<feature type="transmembrane region" description="Helical" evidence="1">
    <location>
        <begin position="100"/>
        <end position="117"/>
    </location>
</feature>
<proteinExistence type="predicted"/>
<accession>A0ABT0C4G0</accession>
<reference evidence="2 3" key="1">
    <citation type="submission" date="2022-03" db="EMBL/GenBank/DDBJ databases">
        <title>Parabacteroides sp. nov. isolated from swine feces.</title>
        <authorList>
            <person name="Bak J.E."/>
        </authorList>
    </citation>
    <scope>NUCLEOTIDE SEQUENCE [LARGE SCALE GENOMIC DNA]</scope>
    <source>
        <strain evidence="2 3">AGMB00274</strain>
    </source>
</reference>
<dbReference type="RefSeq" id="WP_243326319.1">
    <property type="nucleotide sequence ID" value="NZ_JAKZMM010000047.1"/>
</dbReference>
<feature type="transmembrane region" description="Helical" evidence="1">
    <location>
        <begin position="6"/>
        <end position="29"/>
    </location>
</feature>
<evidence type="ECO:0000313" key="3">
    <source>
        <dbReference type="Proteomes" id="UP001165444"/>
    </source>
</evidence>
<dbReference type="Pfam" id="PF19529">
    <property type="entry name" value="DUF6057"/>
    <property type="match status" value="1"/>
</dbReference>
<sequence>MWRKSLIYWGIIFVLIGIFLQYQYAYFFFYQEQQQLFLLTEQYARDTIFVPGGTASYIAGFLQQFYLLTGGGAFLTSMLLVGIGWIGGNLLSHFSGKQKLWVNFISLLPVTGLLILHTSLSYRLAGTIALLMCLIGWQIYLKFFSIRYRWLLGVSLLSILYLLGGSVYFLFVLGLVVLEWVLNTKSLKYSLLITIIYLVSCLGWVIISLLMHWTGDVEQIVLPDAYYEFSEGVNWLYYIWGFYLFSLLGSYWLQKKNFPLKWSIFLSAVWLGMCFYFVPRMQSKIQLYTYERDWYLRNHQWKQIIKTFRNDLASVQTLNVLNLALACRGELGDKMFSYPQDGVKTLLATWDNSLMSALICSDICYQVGDIASAQKFAFEGFVTSTNGNVRLLQRLVETNIICGNYLVAEKYIALLEKTLFYKTWASEQRLYLTDVAVESNSEYASKRLSLQGQGAYAVSSNFVQTLKQLT</sequence>
<evidence type="ECO:0000256" key="1">
    <source>
        <dbReference type="SAM" id="Phobius"/>
    </source>
</evidence>
<comment type="caution">
    <text evidence="2">The sequence shown here is derived from an EMBL/GenBank/DDBJ whole genome shotgun (WGS) entry which is preliminary data.</text>
</comment>
<evidence type="ECO:0000313" key="2">
    <source>
        <dbReference type="EMBL" id="MCJ2381897.1"/>
    </source>
</evidence>
<feature type="transmembrane region" description="Helical" evidence="1">
    <location>
        <begin position="260"/>
        <end position="278"/>
    </location>
</feature>
<keyword evidence="3" id="KW-1185">Reference proteome</keyword>
<protein>
    <submittedName>
        <fullName evidence="2">DUF6057 family protein</fullName>
    </submittedName>
</protein>
<name>A0ABT0C4G0_9BACT</name>
<keyword evidence="1" id="KW-0812">Transmembrane</keyword>
<dbReference type="EMBL" id="JAKZMM010000047">
    <property type="protein sequence ID" value="MCJ2381897.1"/>
    <property type="molecule type" value="Genomic_DNA"/>
</dbReference>
<feature type="transmembrane region" description="Helical" evidence="1">
    <location>
        <begin position="235"/>
        <end position="253"/>
    </location>
</feature>
<feature type="transmembrane region" description="Helical" evidence="1">
    <location>
        <begin position="124"/>
        <end position="144"/>
    </location>
</feature>
<feature type="transmembrane region" description="Helical" evidence="1">
    <location>
        <begin position="190"/>
        <end position="215"/>
    </location>
</feature>
<feature type="transmembrane region" description="Helical" evidence="1">
    <location>
        <begin position="150"/>
        <end position="178"/>
    </location>
</feature>
<organism evidence="2 3">
    <name type="scientific">Parabacteroides faecalis</name>
    <dbReference type="NCBI Taxonomy" id="2924040"/>
    <lineage>
        <taxon>Bacteria</taxon>
        <taxon>Pseudomonadati</taxon>
        <taxon>Bacteroidota</taxon>
        <taxon>Bacteroidia</taxon>
        <taxon>Bacteroidales</taxon>
        <taxon>Tannerellaceae</taxon>
        <taxon>Parabacteroides</taxon>
    </lineage>
</organism>
<dbReference type="Proteomes" id="UP001165444">
    <property type="component" value="Unassembled WGS sequence"/>
</dbReference>
<feature type="transmembrane region" description="Helical" evidence="1">
    <location>
        <begin position="65"/>
        <end position="88"/>
    </location>
</feature>